<dbReference type="InterPro" id="IPR004358">
    <property type="entry name" value="Sig_transdc_His_kin-like_C"/>
</dbReference>
<evidence type="ECO:0000259" key="15">
    <source>
        <dbReference type="PROSITE" id="PS50109"/>
    </source>
</evidence>
<organism evidence="17 18">
    <name type="scientific">Clostridium oryzae</name>
    <dbReference type="NCBI Taxonomy" id="1450648"/>
    <lineage>
        <taxon>Bacteria</taxon>
        <taxon>Bacillati</taxon>
        <taxon>Bacillota</taxon>
        <taxon>Clostridia</taxon>
        <taxon>Eubacteriales</taxon>
        <taxon>Clostridiaceae</taxon>
        <taxon>Clostridium</taxon>
    </lineage>
</organism>
<keyword evidence="7 14" id="KW-0812">Transmembrane</keyword>
<evidence type="ECO:0000256" key="6">
    <source>
        <dbReference type="ARBA" id="ARBA00022679"/>
    </source>
</evidence>
<keyword evidence="11 14" id="KW-1133">Transmembrane helix</keyword>
<keyword evidence="5" id="KW-0597">Phosphoprotein</keyword>
<evidence type="ECO:0000256" key="14">
    <source>
        <dbReference type="SAM" id="Phobius"/>
    </source>
</evidence>
<keyword evidence="4" id="KW-1003">Cell membrane</keyword>
<dbReference type="STRING" id="1450648.CLORY_22620"/>
<dbReference type="CDD" id="cd06225">
    <property type="entry name" value="HAMP"/>
    <property type="match status" value="1"/>
</dbReference>
<dbReference type="InterPro" id="IPR003594">
    <property type="entry name" value="HATPase_dom"/>
</dbReference>
<evidence type="ECO:0000256" key="3">
    <source>
        <dbReference type="ARBA" id="ARBA00012438"/>
    </source>
</evidence>
<dbReference type="Gene3D" id="1.10.287.130">
    <property type="match status" value="1"/>
</dbReference>
<dbReference type="CDD" id="cd00082">
    <property type="entry name" value="HisKA"/>
    <property type="match status" value="1"/>
</dbReference>
<comment type="catalytic activity">
    <reaction evidence="1">
        <text>ATP + protein L-histidine = ADP + protein N-phospho-L-histidine.</text>
        <dbReference type="EC" id="2.7.13.3"/>
    </reaction>
</comment>
<dbReference type="FunFam" id="1.10.287.130:FF:000001">
    <property type="entry name" value="Two-component sensor histidine kinase"/>
    <property type="match status" value="1"/>
</dbReference>
<evidence type="ECO:0000313" key="18">
    <source>
        <dbReference type="Proteomes" id="UP000190080"/>
    </source>
</evidence>
<dbReference type="InterPro" id="IPR003660">
    <property type="entry name" value="HAMP_dom"/>
</dbReference>
<proteinExistence type="predicted"/>
<name>A0A1V4INB4_9CLOT</name>
<feature type="domain" description="HAMP" evidence="16">
    <location>
        <begin position="180"/>
        <end position="232"/>
    </location>
</feature>
<feature type="transmembrane region" description="Helical" evidence="14">
    <location>
        <begin position="6"/>
        <end position="31"/>
    </location>
</feature>
<dbReference type="PROSITE" id="PS50885">
    <property type="entry name" value="HAMP"/>
    <property type="match status" value="1"/>
</dbReference>
<keyword evidence="10" id="KW-0067">ATP-binding</keyword>
<evidence type="ECO:0000256" key="11">
    <source>
        <dbReference type="ARBA" id="ARBA00022989"/>
    </source>
</evidence>
<evidence type="ECO:0000256" key="10">
    <source>
        <dbReference type="ARBA" id="ARBA00022840"/>
    </source>
</evidence>
<dbReference type="Proteomes" id="UP000190080">
    <property type="component" value="Unassembled WGS sequence"/>
</dbReference>
<dbReference type="InterPro" id="IPR005467">
    <property type="entry name" value="His_kinase_dom"/>
</dbReference>
<dbReference type="OrthoDB" id="9786919at2"/>
<evidence type="ECO:0000256" key="7">
    <source>
        <dbReference type="ARBA" id="ARBA00022692"/>
    </source>
</evidence>
<dbReference type="FunFam" id="3.30.565.10:FF:000006">
    <property type="entry name" value="Sensor histidine kinase WalK"/>
    <property type="match status" value="1"/>
</dbReference>
<reference evidence="17 18" key="1">
    <citation type="submission" date="2017-03" db="EMBL/GenBank/DDBJ databases">
        <title>Genome sequence of Clostridium oryzae DSM 28571.</title>
        <authorList>
            <person name="Poehlein A."/>
            <person name="Daniel R."/>
        </authorList>
    </citation>
    <scope>NUCLEOTIDE SEQUENCE [LARGE SCALE GENOMIC DNA]</scope>
    <source>
        <strain evidence="17 18">DSM 28571</strain>
    </source>
</reference>
<dbReference type="GO" id="GO:0000155">
    <property type="term" value="F:phosphorelay sensor kinase activity"/>
    <property type="evidence" value="ECO:0007669"/>
    <property type="project" value="InterPro"/>
</dbReference>
<dbReference type="GO" id="GO:0005886">
    <property type="term" value="C:plasma membrane"/>
    <property type="evidence" value="ECO:0007669"/>
    <property type="project" value="UniProtKB-SubCell"/>
</dbReference>
<dbReference type="SMART" id="SM00387">
    <property type="entry name" value="HATPase_c"/>
    <property type="match status" value="1"/>
</dbReference>
<sequence length="459" mass="52700">MKFWVKTYFCVLMLFLLVFNASICFIMSTTYRYMIDDEKSKARNEYYYISKDMKYSIDTLKNNNNLSDAALKNLIEYYSNNNISFLLSKSNGKVLSNLKYKMNKKYEEMLKIKSGQAVALVEKKGTRYILISSALGKYHLIYCNRLDRITDLWDRLRSMFIYFSLVVSFMLAIFLAIMLNSRSKPLKELIVSVNGVKNGNYDNRVKILGKDEFAILGENFNEMAEKIDYTLKKLNSDMQMKQKFIDNLSHELRTPLTSIYGYADYIQKAAISEEDKYEATEFIMKESKRLEYMANRLLDMTIRSQNSIVKGKIDVEELFSRVVKVTAFKAKKKSLKITSKNNLKYIFGEMELIESVIINLVDNAIKASEPGKAIEIAGISSEKESIIQITDNGKGIAEEHIDHILEPFYRADKSRSRAEGGTGLGLALCKQIMDMHKGKIEISSEVNKGTKISLIFTTS</sequence>
<dbReference type="EMBL" id="MZGV01000022">
    <property type="protein sequence ID" value="OPJ61396.1"/>
    <property type="molecule type" value="Genomic_DNA"/>
</dbReference>
<feature type="domain" description="Histidine kinase" evidence="15">
    <location>
        <begin position="247"/>
        <end position="459"/>
    </location>
</feature>
<dbReference type="PANTHER" id="PTHR45528:SF1">
    <property type="entry name" value="SENSOR HISTIDINE KINASE CPXA"/>
    <property type="match status" value="1"/>
</dbReference>
<keyword evidence="12" id="KW-0902">Two-component regulatory system</keyword>
<dbReference type="Pfam" id="PF02518">
    <property type="entry name" value="HATPase_c"/>
    <property type="match status" value="1"/>
</dbReference>
<dbReference type="AlphaFoldDB" id="A0A1V4INB4"/>
<dbReference type="SMART" id="SM00388">
    <property type="entry name" value="HisKA"/>
    <property type="match status" value="1"/>
</dbReference>
<dbReference type="RefSeq" id="WP_079424402.1">
    <property type="nucleotide sequence ID" value="NZ_MZGV01000022.1"/>
</dbReference>
<evidence type="ECO:0000256" key="9">
    <source>
        <dbReference type="ARBA" id="ARBA00022777"/>
    </source>
</evidence>
<dbReference type="SUPFAM" id="SSF55874">
    <property type="entry name" value="ATPase domain of HSP90 chaperone/DNA topoisomerase II/histidine kinase"/>
    <property type="match status" value="1"/>
</dbReference>
<protein>
    <recommendedName>
        <fullName evidence="3">histidine kinase</fullName>
        <ecNumber evidence="3">2.7.13.3</ecNumber>
    </recommendedName>
</protein>
<evidence type="ECO:0000256" key="1">
    <source>
        <dbReference type="ARBA" id="ARBA00000085"/>
    </source>
</evidence>
<evidence type="ECO:0000256" key="5">
    <source>
        <dbReference type="ARBA" id="ARBA00022553"/>
    </source>
</evidence>
<evidence type="ECO:0000256" key="2">
    <source>
        <dbReference type="ARBA" id="ARBA00004651"/>
    </source>
</evidence>
<dbReference type="SUPFAM" id="SSF47384">
    <property type="entry name" value="Homodimeric domain of signal transducing histidine kinase"/>
    <property type="match status" value="1"/>
</dbReference>
<evidence type="ECO:0000256" key="13">
    <source>
        <dbReference type="ARBA" id="ARBA00023136"/>
    </source>
</evidence>
<dbReference type="Pfam" id="PF00512">
    <property type="entry name" value="HisKA"/>
    <property type="match status" value="1"/>
</dbReference>
<keyword evidence="6 17" id="KW-0808">Transferase</keyword>
<evidence type="ECO:0000259" key="16">
    <source>
        <dbReference type="PROSITE" id="PS50885"/>
    </source>
</evidence>
<dbReference type="GO" id="GO:0005524">
    <property type="term" value="F:ATP binding"/>
    <property type="evidence" value="ECO:0007669"/>
    <property type="project" value="UniProtKB-KW"/>
</dbReference>
<dbReference type="PROSITE" id="PS50109">
    <property type="entry name" value="HIS_KIN"/>
    <property type="match status" value="1"/>
</dbReference>
<evidence type="ECO:0000256" key="8">
    <source>
        <dbReference type="ARBA" id="ARBA00022741"/>
    </source>
</evidence>
<evidence type="ECO:0000313" key="17">
    <source>
        <dbReference type="EMBL" id="OPJ61396.1"/>
    </source>
</evidence>
<comment type="caution">
    <text evidence="17">The sequence shown here is derived from an EMBL/GenBank/DDBJ whole genome shotgun (WGS) entry which is preliminary data.</text>
</comment>
<keyword evidence="13 14" id="KW-0472">Membrane</keyword>
<dbReference type="EC" id="2.7.13.3" evidence="3"/>
<keyword evidence="18" id="KW-1185">Reference proteome</keyword>
<keyword evidence="9" id="KW-0418">Kinase</keyword>
<keyword evidence="8" id="KW-0547">Nucleotide-binding</keyword>
<dbReference type="InterPro" id="IPR050398">
    <property type="entry name" value="HssS/ArlS-like"/>
</dbReference>
<dbReference type="Gene3D" id="6.10.340.10">
    <property type="match status" value="1"/>
</dbReference>
<dbReference type="SUPFAM" id="SSF158472">
    <property type="entry name" value="HAMP domain-like"/>
    <property type="match status" value="1"/>
</dbReference>
<dbReference type="SMART" id="SM00304">
    <property type="entry name" value="HAMP"/>
    <property type="match status" value="1"/>
</dbReference>
<evidence type="ECO:0000256" key="4">
    <source>
        <dbReference type="ARBA" id="ARBA00022475"/>
    </source>
</evidence>
<dbReference type="Pfam" id="PF00672">
    <property type="entry name" value="HAMP"/>
    <property type="match status" value="1"/>
</dbReference>
<dbReference type="InterPro" id="IPR003661">
    <property type="entry name" value="HisK_dim/P_dom"/>
</dbReference>
<feature type="transmembrane region" description="Helical" evidence="14">
    <location>
        <begin position="159"/>
        <end position="179"/>
    </location>
</feature>
<comment type="subcellular location">
    <subcellularLocation>
        <location evidence="2">Cell membrane</location>
        <topology evidence="2">Multi-pass membrane protein</topology>
    </subcellularLocation>
</comment>
<evidence type="ECO:0000256" key="12">
    <source>
        <dbReference type="ARBA" id="ARBA00023012"/>
    </source>
</evidence>
<dbReference type="PANTHER" id="PTHR45528">
    <property type="entry name" value="SENSOR HISTIDINE KINASE CPXA"/>
    <property type="match status" value="1"/>
</dbReference>
<dbReference type="InterPro" id="IPR036097">
    <property type="entry name" value="HisK_dim/P_sf"/>
</dbReference>
<dbReference type="InterPro" id="IPR036890">
    <property type="entry name" value="HATPase_C_sf"/>
</dbReference>
<gene>
    <name evidence="17" type="primary">phoR_8</name>
    <name evidence="17" type="ORF">CLORY_22620</name>
</gene>
<dbReference type="Gene3D" id="3.30.565.10">
    <property type="entry name" value="Histidine kinase-like ATPase, C-terminal domain"/>
    <property type="match status" value="1"/>
</dbReference>
<dbReference type="CDD" id="cd00075">
    <property type="entry name" value="HATPase"/>
    <property type="match status" value="1"/>
</dbReference>
<accession>A0A1V4INB4</accession>
<dbReference type="PRINTS" id="PR00344">
    <property type="entry name" value="BCTRLSENSOR"/>
</dbReference>